<dbReference type="PANTHER" id="PTHR33640">
    <property type="entry name" value="TRANSMEMBRANE PROTEIN"/>
    <property type="match status" value="1"/>
</dbReference>
<dbReference type="Proteomes" id="UP000241394">
    <property type="component" value="Chromosome LG17"/>
</dbReference>
<keyword evidence="1" id="KW-0472">Membrane</keyword>
<feature type="transmembrane region" description="Helical" evidence="1">
    <location>
        <begin position="29"/>
        <end position="47"/>
    </location>
</feature>
<evidence type="ECO:0000313" key="3">
    <source>
        <dbReference type="Proteomes" id="UP000241394"/>
    </source>
</evidence>
<dbReference type="AlphaFoldDB" id="A0A2R6QD43"/>
<accession>A0A2R6QD43</accession>
<feature type="transmembrane region" description="Helical" evidence="1">
    <location>
        <begin position="59"/>
        <end position="86"/>
    </location>
</feature>
<reference evidence="3" key="2">
    <citation type="journal article" date="2018" name="BMC Genomics">
        <title>A manually annotated Actinidia chinensis var. chinensis (kiwifruit) genome highlights the challenges associated with draft genomes and gene prediction in plants.</title>
        <authorList>
            <person name="Pilkington S.M."/>
            <person name="Crowhurst R."/>
            <person name="Hilario E."/>
            <person name="Nardozza S."/>
            <person name="Fraser L."/>
            <person name="Peng Y."/>
            <person name="Gunaseelan K."/>
            <person name="Simpson R."/>
            <person name="Tahir J."/>
            <person name="Deroles S.C."/>
            <person name="Templeton K."/>
            <person name="Luo Z."/>
            <person name="Davy M."/>
            <person name="Cheng C."/>
            <person name="McNeilage M."/>
            <person name="Scaglione D."/>
            <person name="Liu Y."/>
            <person name="Zhang Q."/>
            <person name="Datson P."/>
            <person name="De Silva N."/>
            <person name="Gardiner S.E."/>
            <person name="Bassett H."/>
            <person name="Chagne D."/>
            <person name="McCallum J."/>
            <person name="Dzierzon H."/>
            <person name="Deng C."/>
            <person name="Wang Y.Y."/>
            <person name="Barron L."/>
            <person name="Manako K."/>
            <person name="Bowen J."/>
            <person name="Foster T.M."/>
            <person name="Erridge Z.A."/>
            <person name="Tiffin H."/>
            <person name="Waite C.N."/>
            <person name="Davies K.M."/>
            <person name="Grierson E.P."/>
            <person name="Laing W.A."/>
            <person name="Kirk R."/>
            <person name="Chen X."/>
            <person name="Wood M."/>
            <person name="Montefiori M."/>
            <person name="Brummell D.A."/>
            <person name="Schwinn K.E."/>
            <person name="Catanach A."/>
            <person name="Fullerton C."/>
            <person name="Li D."/>
            <person name="Meiyalaghan S."/>
            <person name="Nieuwenhuizen N."/>
            <person name="Read N."/>
            <person name="Prakash R."/>
            <person name="Hunter D."/>
            <person name="Zhang H."/>
            <person name="McKenzie M."/>
            <person name="Knabel M."/>
            <person name="Harris A."/>
            <person name="Allan A.C."/>
            <person name="Gleave A."/>
            <person name="Chen A."/>
            <person name="Janssen B.J."/>
            <person name="Plunkett B."/>
            <person name="Ampomah-Dwamena C."/>
            <person name="Voogd C."/>
            <person name="Leif D."/>
            <person name="Lafferty D."/>
            <person name="Souleyre E.J.F."/>
            <person name="Varkonyi-Gasic E."/>
            <person name="Gambi F."/>
            <person name="Hanley J."/>
            <person name="Yao J.L."/>
            <person name="Cheung J."/>
            <person name="David K.M."/>
            <person name="Warren B."/>
            <person name="Marsh K."/>
            <person name="Snowden K.C."/>
            <person name="Lin-Wang K."/>
            <person name="Brian L."/>
            <person name="Martinez-Sanchez M."/>
            <person name="Wang M."/>
            <person name="Ileperuma N."/>
            <person name="Macnee N."/>
            <person name="Campin R."/>
            <person name="McAtee P."/>
            <person name="Drummond R.S.M."/>
            <person name="Espley R.V."/>
            <person name="Ireland H.S."/>
            <person name="Wu R."/>
            <person name="Atkinson R.G."/>
            <person name="Karunairetnam S."/>
            <person name="Bulley S."/>
            <person name="Chunkath S."/>
            <person name="Hanley Z."/>
            <person name="Storey R."/>
            <person name="Thrimawithana A.H."/>
            <person name="Thomson S."/>
            <person name="David C."/>
            <person name="Testolin R."/>
            <person name="Huang H."/>
            <person name="Hellens R.P."/>
            <person name="Schaffer R.J."/>
        </authorList>
    </citation>
    <scope>NUCLEOTIDE SEQUENCE [LARGE SCALE GENOMIC DNA]</scope>
    <source>
        <strain evidence="3">cv. Red5</strain>
    </source>
</reference>
<keyword evidence="3" id="KW-1185">Reference proteome</keyword>
<gene>
    <name evidence="2" type="ORF">CEY00_Acc19351</name>
</gene>
<comment type="caution">
    <text evidence="2">The sequence shown here is derived from an EMBL/GenBank/DDBJ whole genome shotgun (WGS) entry which is preliminary data.</text>
</comment>
<dbReference type="FunCoup" id="A0A2R6QD43">
    <property type="interactions" value="474"/>
</dbReference>
<evidence type="ECO:0000256" key="1">
    <source>
        <dbReference type="SAM" id="Phobius"/>
    </source>
</evidence>
<dbReference type="OrthoDB" id="1916829at2759"/>
<organism evidence="2 3">
    <name type="scientific">Actinidia chinensis var. chinensis</name>
    <name type="common">Chinese soft-hair kiwi</name>
    <dbReference type="NCBI Taxonomy" id="1590841"/>
    <lineage>
        <taxon>Eukaryota</taxon>
        <taxon>Viridiplantae</taxon>
        <taxon>Streptophyta</taxon>
        <taxon>Embryophyta</taxon>
        <taxon>Tracheophyta</taxon>
        <taxon>Spermatophyta</taxon>
        <taxon>Magnoliopsida</taxon>
        <taxon>eudicotyledons</taxon>
        <taxon>Gunneridae</taxon>
        <taxon>Pentapetalae</taxon>
        <taxon>asterids</taxon>
        <taxon>Ericales</taxon>
        <taxon>Actinidiaceae</taxon>
        <taxon>Actinidia</taxon>
    </lineage>
</organism>
<dbReference type="PANTHER" id="PTHR33640:SF3">
    <property type="entry name" value="DUF4408 DOMAIN-CONTAINING PROTEIN"/>
    <property type="match status" value="1"/>
</dbReference>
<dbReference type="OMA" id="QCEEVPF"/>
<keyword evidence="1" id="KW-1133">Transmembrane helix</keyword>
<protein>
    <submittedName>
        <fullName evidence="2">Pre-mRNA-splicing factor 38A like</fullName>
    </submittedName>
</protein>
<sequence>MDVLDFDDMKAEKASAMRWFNRLQTAAKLFRLLEICLALILLSWISARLQFAVRISGEYFWKLIPVVVNPLFIFLLTNAIVITLLAKSGQTPAINNAETDLYNQFIVNTEETVNSEPEKSPPEPESEEIVYEDKQVISEVSAIFAIGGNSVSADVKNFRRSQSEKFEREYWEKPCERIRRSVTGKYQKAVDSGETMEDQAAHVVEELSNEEFKRTVEEFIAKQVKFHLEEKLVIVAC</sequence>
<dbReference type="Gramene" id="PSS06051">
    <property type="protein sequence ID" value="PSS06051"/>
    <property type="gene ID" value="CEY00_Acc19351"/>
</dbReference>
<keyword evidence="1" id="KW-0812">Transmembrane</keyword>
<evidence type="ECO:0000313" key="2">
    <source>
        <dbReference type="EMBL" id="PSS06051.1"/>
    </source>
</evidence>
<proteinExistence type="predicted"/>
<reference evidence="2 3" key="1">
    <citation type="submission" date="2017-07" db="EMBL/GenBank/DDBJ databases">
        <title>An improved, manually edited Actinidia chinensis var. chinensis (kiwifruit) genome highlights the challenges associated with draft genomes and gene prediction in plants.</title>
        <authorList>
            <person name="Pilkington S."/>
            <person name="Crowhurst R."/>
            <person name="Hilario E."/>
            <person name="Nardozza S."/>
            <person name="Fraser L."/>
            <person name="Peng Y."/>
            <person name="Gunaseelan K."/>
            <person name="Simpson R."/>
            <person name="Tahir J."/>
            <person name="Deroles S."/>
            <person name="Templeton K."/>
            <person name="Luo Z."/>
            <person name="Davy M."/>
            <person name="Cheng C."/>
            <person name="Mcneilage M."/>
            <person name="Scaglione D."/>
            <person name="Liu Y."/>
            <person name="Zhang Q."/>
            <person name="Datson P."/>
            <person name="De Silva N."/>
            <person name="Gardiner S."/>
            <person name="Bassett H."/>
            <person name="Chagne D."/>
            <person name="Mccallum J."/>
            <person name="Dzierzon H."/>
            <person name="Deng C."/>
            <person name="Wang Y.-Y."/>
            <person name="Barron N."/>
            <person name="Manako K."/>
            <person name="Bowen J."/>
            <person name="Foster T."/>
            <person name="Erridge Z."/>
            <person name="Tiffin H."/>
            <person name="Waite C."/>
            <person name="Davies K."/>
            <person name="Grierson E."/>
            <person name="Laing W."/>
            <person name="Kirk R."/>
            <person name="Chen X."/>
            <person name="Wood M."/>
            <person name="Montefiori M."/>
            <person name="Brummell D."/>
            <person name="Schwinn K."/>
            <person name="Catanach A."/>
            <person name="Fullerton C."/>
            <person name="Li D."/>
            <person name="Meiyalaghan S."/>
            <person name="Nieuwenhuizen N."/>
            <person name="Read N."/>
            <person name="Prakash R."/>
            <person name="Hunter D."/>
            <person name="Zhang H."/>
            <person name="Mckenzie M."/>
            <person name="Knabel M."/>
            <person name="Harris A."/>
            <person name="Allan A."/>
            <person name="Chen A."/>
            <person name="Janssen B."/>
            <person name="Plunkett B."/>
            <person name="Dwamena C."/>
            <person name="Voogd C."/>
            <person name="Leif D."/>
            <person name="Lafferty D."/>
            <person name="Souleyre E."/>
            <person name="Varkonyi-Gasic E."/>
            <person name="Gambi F."/>
            <person name="Hanley J."/>
            <person name="Yao J.-L."/>
            <person name="Cheung J."/>
            <person name="David K."/>
            <person name="Warren B."/>
            <person name="Marsh K."/>
            <person name="Snowden K."/>
            <person name="Lin-Wang K."/>
            <person name="Brian L."/>
            <person name="Martinez-Sanchez M."/>
            <person name="Wang M."/>
            <person name="Ileperuma N."/>
            <person name="Macnee N."/>
            <person name="Campin R."/>
            <person name="Mcatee P."/>
            <person name="Drummond R."/>
            <person name="Espley R."/>
            <person name="Ireland H."/>
            <person name="Wu R."/>
            <person name="Atkinson R."/>
            <person name="Karunairetnam S."/>
            <person name="Bulley S."/>
            <person name="Chunkath S."/>
            <person name="Hanley Z."/>
            <person name="Storey R."/>
            <person name="Thrimawithana A."/>
            <person name="Thomson S."/>
            <person name="David C."/>
            <person name="Testolin R."/>
        </authorList>
    </citation>
    <scope>NUCLEOTIDE SEQUENCE [LARGE SCALE GENOMIC DNA]</scope>
    <source>
        <strain evidence="3">cv. Red5</strain>
        <tissue evidence="2">Young leaf</tissue>
    </source>
</reference>
<dbReference type="EMBL" id="NKQK01000017">
    <property type="protein sequence ID" value="PSS06051.1"/>
    <property type="molecule type" value="Genomic_DNA"/>
</dbReference>
<dbReference type="STRING" id="1590841.A0A2R6QD43"/>
<name>A0A2R6QD43_ACTCC</name>
<dbReference type="InParanoid" id="A0A2R6QD43"/>